<evidence type="ECO:0000313" key="2">
    <source>
        <dbReference type="Proteomes" id="UP000243342"/>
    </source>
</evidence>
<sequence>MSRYLMTLVATENAEAGAPPAELFEAIGKAAAAWQQAGVLLDTGGLAPAEEGTRLQLENGAITASRGVGGEGAPVPTAYAIIEAATDADAAARATDFLDLHKQHWPGWNGGSEVRRIA</sequence>
<dbReference type="Proteomes" id="UP000243342">
    <property type="component" value="Unassembled WGS sequence"/>
</dbReference>
<name>A0A1J7BB69_9ACTN</name>
<dbReference type="AlphaFoldDB" id="A0A1J7BB69"/>
<gene>
    <name evidence="1" type="ORF">BIV57_19230</name>
</gene>
<evidence type="ECO:0008006" key="3">
    <source>
        <dbReference type="Google" id="ProtNLM"/>
    </source>
</evidence>
<keyword evidence="2" id="KW-1185">Reference proteome</keyword>
<dbReference type="Gene3D" id="3.30.70.1060">
    <property type="entry name" value="Dimeric alpha+beta barrel"/>
    <property type="match status" value="1"/>
</dbReference>
<protein>
    <recommendedName>
        <fullName evidence="3">YCII-related domain-containing protein</fullName>
    </recommendedName>
</protein>
<dbReference type="EMBL" id="MLCF01000127">
    <property type="protein sequence ID" value="OIV35853.1"/>
    <property type="molecule type" value="Genomic_DNA"/>
</dbReference>
<reference evidence="1 2" key="1">
    <citation type="submission" date="2016-10" db="EMBL/GenBank/DDBJ databases">
        <title>Genome sequence of Streptomyces gilvigriseus MUSC 26.</title>
        <authorList>
            <person name="Lee L.-H."/>
            <person name="Ser H.-L."/>
        </authorList>
    </citation>
    <scope>NUCLEOTIDE SEQUENCE [LARGE SCALE GENOMIC DNA]</scope>
    <source>
        <strain evidence="1 2">MUSC 26</strain>
    </source>
</reference>
<dbReference type="STRING" id="1428644.BIV57_19230"/>
<proteinExistence type="predicted"/>
<comment type="caution">
    <text evidence="1">The sequence shown here is derived from an EMBL/GenBank/DDBJ whole genome shotgun (WGS) entry which is preliminary data.</text>
</comment>
<dbReference type="OrthoDB" id="668782at2"/>
<organism evidence="1 2">
    <name type="scientific">Mangrovactinospora gilvigrisea</name>
    <dbReference type="NCBI Taxonomy" id="1428644"/>
    <lineage>
        <taxon>Bacteria</taxon>
        <taxon>Bacillati</taxon>
        <taxon>Actinomycetota</taxon>
        <taxon>Actinomycetes</taxon>
        <taxon>Kitasatosporales</taxon>
        <taxon>Streptomycetaceae</taxon>
        <taxon>Mangrovactinospora</taxon>
    </lineage>
</organism>
<dbReference type="InterPro" id="IPR011008">
    <property type="entry name" value="Dimeric_a/b-barrel"/>
</dbReference>
<dbReference type="SUPFAM" id="SSF54909">
    <property type="entry name" value="Dimeric alpha+beta barrel"/>
    <property type="match status" value="1"/>
</dbReference>
<evidence type="ECO:0000313" key="1">
    <source>
        <dbReference type="EMBL" id="OIV35853.1"/>
    </source>
</evidence>
<accession>A0A1J7BB69</accession>
<dbReference type="RefSeq" id="WP_071658159.1">
    <property type="nucleotide sequence ID" value="NZ_MLCF01000127.1"/>
</dbReference>